<dbReference type="InterPro" id="IPR029787">
    <property type="entry name" value="Nucleotide_cyclase"/>
</dbReference>
<dbReference type="Gene3D" id="3.40.50.2300">
    <property type="match status" value="2"/>
</dbReference>
<evidence type="ECO:0000259" key="3">
    <source>
        <dbReference type="PROSITE" id="PS50110"/>
    </source>
</evidence>
<evidence type="ECO:0000313" key="5">
    <source>
        <dbReference type="EMBL" id="MCG7938376.1"/>
    </source>
</evidence>
<evidence type="ECO:0000259" key="4">
    <source>
        <dbReference type="PROSITE" id="PS50883"/>
    </source>
</evidence>
<dbReference type="InterPro" id="IPR001633">
    <property type="entry name" value="EAL_dom"/>
</dbReference>
<dbReference type="InterPro" id="IPR043128">
    <property type="entry name" value="Rev_trsase/Diguanyl_cyclase"/>
</dbReference>
<evidence type="ECO:0000256" key="1">
    <source>
        <dbReference type="ARBA" id="ARBA00022553"/>
    </source>
</evidence>
<organism evidence="5 6">
    <name type="scientific">Candidatus Thiodiazotropha lotti</name>
    <dbReference type="NCBI Taxonomy" id="2792787"/>
    <lineage>
        <taxon>Bacteria</taxon>
        <taxon>Pseudomonadati</taxon>
        <taxon>Pseudomonadota</taxon>
        <taxon>Gammaproteobacteria</taxon>
        <taxon>Chromatiales</taxon>
        <taxon>Sedimenticolaceae</taxon>
        <taxon>Candidatus Thiodiazotropha</taxon>
    </lineage>
</organism>
<dbReference type="SUPFAM" id="SSF55073">
    <property type="entry name" value="Nucleotide cyclase"/>
    <property type="match status" value="1"/>
</dbReference>
<evidence type="ECO:0000313" key="6">
    <source>
        <dbReference type="Proteomes" id="UP000886687"/>
    </source>
</evidence>
<dbReference type="GO" id="GO:0000160">
    <property type="term" value="P:phosphorelay signal transduction system"/>
    <property type="evidence" value="ECO:0007669"/>
    <property type="project" value="InterPro"/>
</dbReference>
<keyword evidence="1 2" id="KW-0597">Phosphoprotein</keyword>
<dbReference type="PANTHER" id="PTHR44591:SF3">
    <property type="entry name" value="RESPONSE REGULATORY DOMAIN-CONTAINING PROTEIN"/>
    <property type="match status" value="1"/>
</dbReference>
<dbReference type="Pfam" id="PF00563">
    <property type="entry name" value="EAL"/>
    <property type="match status" value="1"/>
</dbReference>
<dbReference type="SUPFAM" id="SSF141868">
    <property type="entry name" value="EAL domain-like"/>
    <property type="match status" value="1"/>
</dbReference>
<feature type="domain" description="Response regulatory" evidence="3">
    <location>
        <begin position="246"/>
        <end position="362"/>
    </location>
</feature>
<dbReference type="PROSITE" id="PS50883">
    <property type="entry name" value="EAL"/>
    <property type="match status" value="1"/>
</dbReference>
<name>A0A9E4K2E4_9GAMM</name>
<dbReference type="SUPFAM" id="SSF52172">
    <property type="entry name" value="CheY-like"/>
    <property type="match status" value="2"/>
</dbReference>
<dbReference type="Pfam" id="PF00072">
    <property type="entry name" value="Response_reg"/>
    <property type="match status" value="1"/>
</dbReference>
<sequence length="779" mass="86881">MAMSGENENNQLLHLLAENLQQLKSAWPILPSGIWNASSVMTALRHLSELTRKSRQAGLISVTDIAQSIDNNITNVFQNAQQPDPVDIDRLNHLLEELQLKIQSIHNQRASAPSERQINDLIYLHNSKPSDNQIIEAIQNNGWQVLSIETIEELFEANSFETTKVILIDTQYLQSVDQVNQVLDQLSVQKKNRPELIFLTPDCDIEIRLQVLRTGVTQCFTKPININDLILSISKIVSPQHVPSKRVLVVEDDESQANFATALLKKGGLKTLSITNPLSVLEAVQQFQPDLILMDLYMPGANGIELTQVIREKVELLPIPIVFLSGEDDMEKKLLALHSGADDFLTKPVRPQHLLATVKTRISRAEVVFTAGDKGYIDHTTGLETRKILLRSLDCRIQQYPTNNTAQGMISITFADPDQHIDSENYTAVLLETVKVLKTTLDANDKIARTSVTSIGVLILRESAAAIEQFSATIYDLIKEVLKKSSTESQSGNFGIGLAYVDNTQEDTDAYLLQAETASLNAFRQQASGYLTHQDQTEVLDTDEKSPDQFQQQQFSNALVTNLIEFKEQTFSATNQSGNQIIELSPRPAPATDIILISDSIFLTAEHYQLSDKLDQYICQYGLNFLGKAALSGSAKKILLPISAHAIHSDTFIDFIKSELRRLQLVGTGLIMEFNLPALAKDLKKARHLLGELSSLGIDTLLANFACNETAYKVLAYLNADGVRPHFTLLKAEFEEINDIATQIHSLNAKIILPRVDKFDQVSLYWSDAADYVQSSYDF</sequence>
<accession>A0A9E4K2E4</accession>
<dbReference type="AlphaFoldDB" id="A0A9E4K2E4"/>
<comment type="caution">
    <text evidence="5">The sequence shown here is derived from an EMBL/GenBank/DDBJ whole genome shotgun (WGS) entry which is preliminary data.</text>
</comment>
<feature type="domain" description="EAL" evidence="4">
    <location>
        <begin position="548"/>
        <end position="779"/>
    </location>
</feature>
<gene>
    <name evidence="5" type="ORF">JAZ04_05890</name>
</gene>
<proteinExistence type="predicted"/>
<dbReference type="InterPro" id="IPR011006">
    <property type="entry name" value="CheY-like_superfamily"/>
</dbReference>
<dbReference type="SMART" id="SM00448">
    <property type="entry name" value="REC"/>
    <property type="match status" value="1"/>
</dbReference>
<dbReference type="Proteomes" id="UP000886687">
    <property type="component" value="Unassembled WGS sequence"/>
</dbReference>
<dbReference type="InterPro" id="IPR001789">
    <property type="entry name" value="Sig_transdc_resp-reg_receiver"/>
</dbReference>
<dbReference type="Gene3D" id="3.20.20.450">
    <property type="entry name" value="EAL domain"/>
    <property type="match status" value="1"/>
</dbReference>
<dbReference type="EMBL" id="JAEPDI010000002">
    <property type="protein sequence ID" value="MCG7938376.1"/>
    <property type="molecule type" value="Genomic_DNA"/>
</dbReference>
<dbReference type="PROSITE" id="PS50110">
    <property type="entry name" value="RESPONSE_REGULATORY"/>
    <property type="match status" value="1"/>
</dbReference>
<evidence type="ECO:0000256" key="2">
    <source>
        <dbReference type="PROSITE-ProRule" id="PRU00169"/>
    </source>
</evidence>
<protein>
    <submittedName>
        <fullName evidence="5">Response regulator</fullName>
    </submittedName>
</protein>
<dbReference type="Gene3D" id="3.30.70.270">
    <property type="match status" value="1"/>
</dbReference>
<dbReference type="InterPro" id="IPR035919">
    <property type="entry name" value="EAL_sf"/>
</dbReference>
<feature type="modified residue" description="4-aspartylphosphate" evidence="2">
    <location>
        <position position="295"/>
    </location>
</feature>
<dbReference type="PANTHER" id="PTHR44591">
    <property type="entry name" value="STRESS RESPONSE REGULATOR PROTEIN 1"/>
    <property type="match status" value="1"/>
</dbReference>
<reference evidence="5" key="1">
    <citation type="journal article" date="2021" name="Proc. Natl. Acad. Sci. U.S.A.">
        <title>Global biogeography of chemosynthetic symbionts reveals both localized and globally distributed symbiont groups. .</title>
        <authorList>
            <person name="Osvatic J.T."/>
            <person name="Wilkins L.G.E."/>
            <person name="Leibrecht L."/>
            <person name="Leray M."/>
            <person name="Zauner S."/>
            <person name="Polzin J."/>
            <person name="Camacho Y."/>
            <person name="Gros O."/>
            <person name="van Gils J.A."/>
            <person name="Eisen J.A."/>
            <person name="Petersen J.M."/>
            <person name="Yuen B."/>
        </authorList>
    </citation>
    <scope>NUCLEOTIDE SEQUENCE</scope>
    <source>
        <strain evidence="5">MAGL173</strain>
    </source>
</reference>
<dbReference type="InterPro" id="IPR050595">
    <property type="entry name" value="Bact_response_regulator"/>
</dbReference>